<organism evidence="2 3">
    <name type="scientific">Pseudomonas cichorii</name>
    <dbReference type="NCBI Taxonomy" id="36746"/>
    <lineage>
        <taxon>Bacteria</taxon>
        <taxon>Pseudomonadati</taxon>
        <taxon>Pseudomonadota</taxon>
        <taxon>Gammaproteobacteria</taxon>
        <taxon>Pseudomonadales</taxon>
        <taxon>Pseudomonadaceae</taxon>
        <taxon>Pseudomonas</taxon>
    </lineage>
</organism>
<comment type="caution">
    <text evidence="2">The sequence shown here is derived from an EMBL/GenBank/DDBJ whole genome shotgun (WGS) entry which is preliminary data.</text>
</comment>
<dbReference type="OrthoDB" id="7030572at2"/>
<reference evidence="2 3" key="1">
    <citation type="submission" date="2018-08" db="EMBL/GenBank/DDBJ databases">
        <title>Recombination of ecologically and evolutionarily significant loci maintains genetic cohesion in the Pseudomonas syringae species complex.</title>
        <authorList>
            <person name="Dillon M."/>
            <person name="Thakur S."/>
            <person name="Almeida R.N.D."/>
            <person name="Weir B.S."/>
            <person name="Guttman D.S."/>
        </authorList>
    </citation>
    <scope>NUCLEOTIDE SEQUENCE [LARGE SCALE GENOMIC DNA]</scope>
    <source>
        <strain evidence="2 3">ICMP 3353</strain>
    </source>
</reference>
<dbReference type="Proteomes" id="UP000277236">
    <property type="component" value="Unassembled WGS sequence"/>
</dbReference>
<name>A0A3M4M1B9_PSECI</name>
<evidence type="ECO:0000256" key="1">
    <source>
        <dbReference type="SAM" id="Phobius"/>
    </source>
</evidence>
<accession>A0A3M4M1B9</accession>
<dbReference type="RefSeq" id="WP_122315320.1">
    <property type="nucleotide sequence ID" value="NZ_RBRE01000035.1"/>
</dbReference>
<dbReference type="AlphaFoldDB" id="A0A3M4M1B9"/>
<protein>
    <submittedName>
        <fullName evidence="2">Uncharacterized protein</fullName>
    </submittedName>
</protein>
<keyword evidence="1" id="KW-0812">Transmembrane</keyword>
<gene>
    <name evidence="2" type="ORF">ALQ04_04147</name>
</gene>
<evidence type="ECO:0000313" key="3">
    <source>
        <dbReference type="Proteomes" id="UP000277236"/>
    </source>
</evidence>
<proteinExistence type="predicted"/>
<feature type="transmembrane region" description="Helical" evidence="1">
    <location>
        <begin position="29"/>
        <end position="47"/>
    </location>
</feature>
<sequence length="62" mass="6631">MNLIALTAWIIGALGLGMLLGGIVLMRSPAIFIVAGMGFLGWTYVVSRATDRLQRRQAVRGG</sequence>
<keyword evidence="1" id="KW-0472">Membrane</keyword>
<dbReference type="EMBL" id="RBRE01000035">
    <property type="protein sequence ID" value="RMQ47648.1"/>
    <property type="molecule type" value="Genomic_DNA"/>
</dbReference>
<evidence type="ECO:0000313" key="2">
    <source>
        <dbReference type="EMBL" id="RMQ47648.1"/>
    </source>
</evidence>
<keyword evidence="1" id="KW-1133">Transmembrane helix</keyword>